<dbReference type="EMBL" id="MU007027">
    <property type="protein sequence ID" value="KAF2432309.1"/>
    <property type="molecule type" value="Genomic_DNA"/>
</dbReference>
<protein>
    <submittedName>
        <fullName evidence="1">Uncharacterized protein</fullName>
    </submittedName>
</protein>
<dbReference type="AlphaFoldDB" id="A0A9P4NU72"/>
<accession>A0A9P4NU72</accession>
<organism evidence="1 2">
    <name type="scientific">Tothia fuscella</name>
    <dbReference type="NCBI Taxonomy" id="1048955"/>
    <lineage>
        <taxon>Eukaryota</taxon>
        <taxon>Fungi</taxon>
        <taxon>Dikarya</taxon>
        <taxon>Ascomycota</taxon>
        <taxon>Pezizomycotina</taxon>
        <taxon>Dothideomycetes</taxon>
        <taxon>Pleosporomycetidae</taxon>
        <taxon>Venturiales</taxon>
        <taxon>Cylindrosympodiaceae</taxon>
        <taxon>Tothia</taxon>
    </lineage>
</organism>
<proteinExistence type="predicted"/>
<dbReference type="Proteomes" id="UP000800235">
    <property type="component" value="Unassembled WGS sequence"/>
</dbReference>
<evidence type="ECO:0000313" key="2">
    <source>
        <dbReference type="Proteomes" id="UP000800235"/>
    </source>
</evidence>
<comment type="caution">
    <text evidence="1">The sequence shown here is derived from an EMBL/GenBank/DDBJ whole genome shotgun (WGS) entry which is preliminary data.</text>
</comment>
<evidence type="ECO:0000313" key="1">
    <source>
        <dbReference type="EMBL" id="KAF2432309.1"/>
    </source>
</evidence>
<gene>
    <name evidence="1" type="ORF">EJ08DRAFT_142001</name>
</gene>
<reference evidence="1" key="1">
    <citation type="journal article" date="2020" name="Stud. Mycol.">
        <title>101 Dothideomycetes genomes: a test case for predicting lifestyles and emergence of pathogens.</title>
        <authorList>
            <person name="Haridas S."/>
            <person name="Albert R."/>
            <person name="Binder M."/>
            <person name="Bloem J."/>
            <person name="Labutti K."/>
            <person name="Salamov A."/>
            <person name="Andreopoulos B."/>
            <person name="Baker S."/>
            <person name="Barry K."/>
            <person name="Bills G."/>
            <person name="Bluhm B."/>
            <person name="Cannon C."/>
            <person name="Castanera R."/>
            <person name="Culley D."/>
            <person name="Daum C."/>
            <person name="Ezra D."/>
            <person name="Gonzalez J."/>
            <person name="Henrissat B."/>
            <person name="Kuo A."/>
            <person name="Liang C."/>
            <person name="Lipzen A."/>
            <person name="Lutzoni F."/>
            <person name="Magnuson J."/>
            <person name="Mondo S."/>
            <person name="Nolan M."/>
            <person name="Ohm R."/>
            <person name="Pangilinan J."/>
            <person name="Park H.-J."/>
            <person name="Ramirez L."/>
            <person name="Alfaro M."/>
            <person name="Sun H."/>
            <person name="Tritt A."/>
            <person name="Yoshinaga Y."/>
            <person name="Zwiers L.-H."/>
            <person name="Turgeon B."/>
            <person name="Goodwin S."/>
            <person name="Spatafora J."/>
            <person name="Crous P."/>
            <person name="Grigoriev I."/>
        </authorList>
    </citation>
    <scope>NUCLEOTIDE SEQUENCE</scope>
    <source>
        <strain evidence="1">CBS 130266</strain>
    </source>
</reference>
<keyword evidence="2" id="KW-1185">Reference proteome</keyword>
<name>A0A9P4NU72_9PEZI</name>
<sequence>MTGQIQLSRAGPLFSIEPSARHALSSQLSRFPRSSMFKPFKLQISILNSEKTVPKSKSLLLLPTEVLSRIYHFLDLAPSIPAGRISSITNPPPFEKCRGHYYSNSPCRNCPLSLKSHALLQVCGTLRTDYAKWLRVYCTAKIYLYDAGCWNYKKNISVDQMRTLRNLAISTTHPSNELTGEWDGEKWSKLLDLAVRQHTCMIMEDEHVCSWSCSPLNTLRTLSIHSDLAHEFILLPQTTVTFSTPQSMWTIQLTQHMPKVSHLQLTVQSNSKANRKIDWRKEPADNETCYTFESDEPANESRYSLQHGRLSKIRPLSVQTLR</sequence>